<proteinExistence type="predicted"/>
<dbReference type="EMBL" id="FOSB01000001">
    <property type="protein sequence ID" value="SFJ12959.1"/>
    <property type="molecule type" value="Genomic_DNA"/>
</dbReference>
<gene>
    <name evidence="1" type="ORF">SAMN04487936_10183</name>
</gene>
<dbReference type="AlphaFoldDB" id="A0A1I3NUS7"/>
<dbReference type="Proteomes" id="UP000183557">
    <property type="component" value="Unassembled WGS sequence"/>
</dbReference>
<protein>
    <submittedName>
        <fullName evidence="1">Uncharacterized protein</fullName>
    </submittedName>
</protein>
<organism evidence="1 2">
    <name type="scientific">Halobacillus dabanensis</name>
    <dbReference type="NCBI Taxonomy" id="240302"/>
    <lineage>
        <taxon>Bacteria</taxon>
        <taxon>Bacillati</taxon>
        <taxon>Bacillota</taxon>
        <taxon>Bacilli</taxon>
        <taxon>Bacillales</taxon>
        <taxon>Bacillaceae</taxon>
        <taxon>Halobacillus</taxon>
    </lineage>
</organism>
<reference evidence="2" key="1">
    <citation type="submission" date="2016-10" db="EMBL/GenBank/DDBJ databases">
        <authorList>
            <person name="Varghese N."/>
            <person name="Submissions S."/>
        </authorList>
    </citation>
    <scope>NUCLEOTIDE SEQUENCE [LARGE SCALE GENOMIC DNA]</scope>
    <source>
        <strain evidence="2">CGMCC 1.3704</strain>
    </source>
</reference>
<keyword evidence="2" id="KW-1185">Reference proteome</keyword>
<evidence type="ECO:0000313" key="2">
    <source>
        <dbReference type="Proteomes" id="UP000183557"/>
    </source>
</evidence>
<accession>A0A1I3NUS7</accession>
<evidence type="ECO:0000313" key="1">
    <source>
        <dbReference type="EMBL" id="SFJ12959.1"/>
    </source>
</evidence>
<name>A0A1I3NUS7_HALDA</name>
<sequence length="70" mass="8299">MRRLLRERIDWRDPAGHEVTEEACRLPRGKRLIPHRPLFAIKVSKPSLPEYCQIVEQGEEKDESLVWGLY</sequence>